<evidence type="ECO:0000256" key="1">
    <source>
        <dbReference type="ARBA" id="ARBA00001968"/>
    </source>
</evidence>
<gene>
    <name evidence="5" type="ORF">SDRG_15498</name>
    <name evidence="4" type="ORF">SDRG_17267</name>
</gene>
<comment type="cofactor">
    <cofactor evidence="1">
        <name>a divalent metal cation</name>
        <dbReference type="ChEBI" id="CHEBI:60240"/>
    </cofactor>
</comment>
<evidence type="ECO:0000256" key="2">
    <source>
        <dbReference type="ARBA" id="ARBA00022723"/>
    </source>
</evidence>
<dbReference type="Proteomes" id="UP000030762">
    <property type="component" value="Unassembled WGS sequence"/>
</dbReference>
<dbReference type="GO" id="GO:0046872">
    <property type="term" value="F:metal ion binding"/>
    <property type="evidence" value="ECO:0007669"/>
    <property type="project" value="UniProtKB-KW"/>
</dbReference>
<protein>
    <recommendedName>
        <fullName evidence="3">DDE Tnp4 domain-containing protein</fullName>
    </recommendedName>
</protein>
<sequence>MKPMHLLLLRWYRKNRDKPYARMALAVLLSRSVERPLVPDVRFKLLEMSDADAVLSFRFDVDGIQRLRTQLGIPHVIVTVDRFPTTYYDMMSTFGRSRPQLCRIFYYVVDLIYRTWWDIIYFAKVVDRQRIQAYAEAIHRRGAPTTNVFAFVDGTKVPTCRISAASAPEPDMNLQRLIYSGHKRRHCLVYQGLTAPDGLCIHVYGPVEGRRHDTTVMRFSKLLQFFEGQSLTFEEGADGEDADEEERGQIRTVEGRPQTLNDFMIYGDPAYGISNWVMVGYKGNNVNWQKKEFNRSMSQVRQSVEWNFGRMKTLWASLQFTPQQKIMLSPVGKIVKVAMFLTNLNCCYYGGNQTSDYFGLVPPTLEEYLSR</sequence>
<dbReference type="InterPro" id="IPR027806">
    <property type="entry name" value="HARBI1_dom"/>
</dbReference>
<dbReference type="OrthoDB" id="77790at2759"/>
<feature type="domain" description="DDE Tnp4" evidence="3">
    <location>
        <begin position="152"/>
        <end position="343"/>
    </location>
</feature>
<name>T0PV10_SAPDV</name>
<dbReference type="OMA" id="CLNYQAV"/>
<evidence type="ECO:0000313" key="4">
    <source>
        <dbReference type="EMBL" id="EQC24845.1"/>
    </source>
</evidence>
<dbReference type="InParanoid" id="T0PV10"/>
<dbReference type="RefSeq" id="XP_008619895.1">
    <property type="nucleotide sequence ID" value="XM_008621673.1"/>
</dbReference>
<evidence type="ECO:0000313" key="6">
    <source>
        <dbReference type="Proteomes" id="UP000030762"/>
    </source>
</evidence>
<keyword evidence="6" id="KW-1185">Reference proteome</keyword>
<dbReference type="VEuPathDB" id="FungiDB:SDRG_15498"/>
<reference evidence="4 6" key="1">
    <citation type="submission" date="2012-04" db="EMBL/GenBank/DDBJ databases">
        <title>The Genome Sequence of Saprolegnia declina VS20.</title>
        <authorList>
            <consortium name="The Broad Institute Genome Sequencing Platform"/>
            <person name="Russ C."/>
            <person name="Nusbaum C."/>
            <person name="Tyler B."/>
            <person name="van West P."/>
            <person name="Dieguez-Uribeondo J."/>
            <person name="de Bruijn I."/>
            <person name="Tripathy S."/>
            <person name="Jiang R."/>
            <person name="Young S.K."/>
            <person name="Zeng Q."/>
            <person name="Gargeya S."/>
            <person name="Fitzgerald M."/>
            <person name="Haas B."/>
            <person name="Abouelleil A."/>
            <person name="Alvarado L."/>
            <person name="Arachchi H.M."/>
            <person name="Berlin A."/>
            <person name="Chapman S.B."/>
            <person name="Goldberg J."/>
            <person name="Griggs A."/>
            <person name="Gujja S."/>
            <person name="Hansen M."/>
            <person name="Howarth C."/>
            <person name="Imamovic A."/>
            <person name="Larimer J."/>
            <person name="McCowen C."/>
            <person name="Montmayeur A."/>
            <person name="Murphy C."/>
            <person name="Neiman D."/>
            <person name="Pearson M."/>
            <person name="Priest M."/>
            <person name="Roberts A."/>
            <person name="Saif S."/>
            <person name="Shea T."/>
            <person name="Sisk P."/>
            <person name="Sykes S."/>
            <person name="Wortman J."/>
            <person name="Nusbaum C."/>
            <person name="Birren B."/>
        </authorList>
    </citation>
    <scope>NUCLEOTIDE SEQUENCE [LARGE SCALE GENOMIC DNA]</scope>
    <source>
        <strain evidence="4 6">VS20</strain>
    </source>
</reference>
<dbReference type="EMBL" id="JH767225">
    <property type="protein sequence ID" value="EQC26660.1"/>
    <property type="molecule type" value="Genomic_DNA"/>
</dbReference>
<evidence type="ECO:0000313" key="5">
    <source>
        <dbReference type="EMBL" id="EQC26660.1"/>
    </source>
</evidence>
<dbReference type="STRING" id="1156394.T0PV10"/>
<dbReference type="GeneID" id="19956225"/>
<dbReference type="RefSeq" id="XP_008621729.1">
    <property type="nucleotide sequence ID" value="XM_008623507.1"/>
</dbReference>
<organism evidence="4 6">
    <name type="scientific">Saprolegnia diclina (strain VS20)</name>
    <dbReference type="NCBI Taxonomy" id="1156394"/>
    <lineage>
        <taxon>Eukaryota</taxon>
        <taxon>Sar</taxon>
        <taxon>Stramenopiles</taxon>
        <taxon>Oomycota</taxon>
        <taxon>Saprolegniomycetes</taxon>
        <taxon>Saprolegniales</taxon>
        <taxon>Saprolegniaceae</taxon>
        <taxon>Saprolegnia</taxon>
    </lineage>
</organism>
<dbReference type="AlphaFoldDB" id="T0PV10"/>
<dbReference type="EMBL" id="JH767366">
    <property type="protein sequence ID" value="EQC24845.1"/>
    <property type="molecule type" value="Genomic_DNA"/>
</dbReference>
<accession>T0PV10</accession>
<dbReference type="GeneID" id="19957994"/>
<dbReference type="Pfam" id="PF13359">
    <property type="entry name" value="DDE_Tnp_4"/>
    <property type="match status" value="1"/>
</dbReference>
<dbReference type="eggNOG" id="ENOG502RZYI">
    <property type="taxonomic scope" value="Eukaryota"/>
</dbReference>
<dbReference type="VEuPathDB" id="FungiDB:SDRG_17267"/>
<evidence type="ECO:0000259" key="3">
    <source>
        <dbReference type="Pfam" id="PF13359"/>
    </source>
</evidence>
<proteinExistence type="predicted"/>
<keyword evidence="2" id="KW-0479">Metal-binding</keyword>